<evidence type="ECO:0000259" key="2">
    <source>
        <dbReference type="Pfam" id="PF24986"/>
    </source>
</evidence>
<keyword evidence="1" id="KW-0963">Cytoplasm</keyword>
<dbReference type="GO" id="GO:0006364">
    <property type="term" value="P:rRNA processing"/>
    <property type="evidence" value="ECO:0007669"/>
    <property type="project" value="UniProtKB-UniRule"/>
</dbReference>
<gene>
    <name evidence="1" type="primary">rimM</name>
    <name evidence="3" type="ordered locus">Olsu_0877</name>
</gene>
<comment type="function">
    <text evidence="1">An accessory protein needed during the final step in the assembly of 30S ribosomal subunit, possibly for assembly of the head region. Essential for efficient processing of 16S rRNA. May be needed both before and after RbfA during the maturation of 16S rRNA. It has affinity for free ribosomal 30S subunits but not for 70S ribosomes.</text>
</comment>
<reference evidence="3 4" key="1">
    <citation type="journal article" date="2010" name="Stand. Genomic Sci.">
        <title>Complete genome sequence of Olsenella uli type strain (VPI D76D-27C).</title>
        <authorList>
            <person name="Goker M."/>
            <person name="Held B."/>
            <person name="Lucas S."/>
            <person name="Nolan M."/>
            <person name="Yasawong M."/>
            <person name="Glavina Del Rio T."/>
            <person name="Tice H."/>
            <person name="Cheng J.F."/>
            <person name="Bruce D."/>
            <person name="Detter J.C."/>
            <person name="Tapia R."/>
            <person name="Han C."/>
            <person name="Goodwin L."/>
            <person name="Pitluck S."/>
            <person name="Liolios K."/>
            <person name="Ivanova N."/>
            <person name="Mavromatis K."/>
            <person name="Mikhailova N."/>
            <person name="Pati A."/>
            <person name="Chen A."/>
            <person name="Palaniappan K."/>
            <person name="Land M."/>
            <person name="Hauser L."/>
            <person name="Chang Y.J."/>
            <person name="Jeffries C.D."/>
            <person name="Rohde M."/>
            <person name="Sikorski J."/>
            <person name="Pukall R."/>
            <person name="Woyke T."/>
            <person name="Bristow J."/>
            <person name="Eisen J.A."/>
            <person name="Markowitz V."/>
            <person name="Hugenholtz P."/>
            <person name="Kyrpides N.C."/>
            <person name="Klenk H.P."/>
            <person name="Lapidus A."/>
        </authorList>
    </citation>
    <scope>NUCLEOTIDE SEQUENCE [LARGE SCALE GENOMIC DNA]</scope>
    <source>
        <strain evidence="4">ATCC 49627 / DSM 7084 / CIP 109912 / JCM 12494 / NCIMB 702895 / VPI D76D-27C</strain>
    </source>
</reference>
<dbReference type="InterPro" id="IPR056792">
    <property type="entry name" value="PRC_RimM"/>
</dbReference>
<organism evidence="3 4">
    <name type="scientific">Olsenella uli (strain ATCC 49627 / DSM 7084 / CCUG 31166 / CIP 109912 / JCM 12494 / LMG 11480 / NCIMB 702895 / VPI D76D-27C)</name>
    <name type="common">Lactobacillus uli</name>
    <dbReference type="NCBI Taxonomy" id="633147"/>
    <lineage>
        <taxon>Bacteria</taxon>
        <taxon>Bacillati</taxon>
        <taxon>Actinomycetota</taxon>
        <taxon>Coriobacteriia</taxon>
        <taxon>Coriobacteriales</taxon>
        <taxon>Atopobiaceae</taxon>
        <taxon>Olsenella</taxon>
    </lineage>
</organism>
<dbReference type="eggNOG" id="COG0806">
    <property type="taxonomic scope" value="Bacteria"/>
</dbReference>
<dbReference type="STRING" id="633147.Olsu_0877"/>
<sequence length="175" mass="18409">MRANYRAIARVVKTHGKRGEVVTVPVHGLPPLLRPALKVAVVPPALKGDRLRVVASASGDGRGQLVRLSGVGGMGDASRLVGKTLLARVDDLPDGFELHDACALLGRSVADERYGDLGRIAEVLVGPANDVWVLDGPYGEVLVPVVDSVVLGMDGGAPIRTRVPDGLVETTERWA</sequence>
<keyword evidence="4" id="KW-1185">Reference proteome</keyword>
<dbReference type="AlphaFoldDB" id="E1R025"/>
<comment type="domain">
    <text evidence="1">The PRC barrel domain binds ribosomal protein uS19.</text>
</comment>
<dbReference type="GO" id="GO:0042274">
    <property type="term" value="P:ribosomal small subunit biogenesis"/>
    <property type="evidence" value="ECO:0007669"/>
    <property type="project" value="UniProtKB-UniRule"/>
</dbReference>
<proteinExistence type="inferred from homology"/>
<dbReference type="EMBL" id="CP002106">
    <property type="protein sequence ID" value="ADK67989.1"/>
    <property type="molecule type" value="Genomic_DNA"/>
</dbReference>
<dbReference type="Gene3D" id="2.30.30.240">
    <property type="entry name" value="PRC-barrel domain"/>
    <property type="match status" value="1"/>
</dbReference>
<comment type="subunit">
    <text evidence="1">Binds ribosomal protein uS19.</text>
</comment>
<dbReference type="InterPro" id="IPR036976">
    <property type="entry name" value="RimM_N_sf"/>
</dbReference>
<evidence type="ECO:0000256" key="1">
    <source>
        <dbReference type="HAMAP-Rule" id="MF_00014"/>
    </source>
</evidence>
<keyword evidence="1" id="KW-0143">Chaperone</keyword>
<comment type="subcellular location">
    <subcellularLocation>
        <location evidence="1">Cytoplasm</location>
    </subcellularLocation>
</comment>
<dbReference type="HAMAP" id="MF_00014">
    <property type="entry name" value="Ribosome_mat_RimM"/>
    <property type="match status" value="1"/>
</dbReference>
<dbReference type="Pfam" id="PF24986">
    <property type="entry name" value="PRC_RimM"/>
    <property type="match status" value="1"/>
</dbReference>
<dbReference type="Proteomes" id="UP000000333">
    <property type="component" value="Chromosome"/>
</dbReference>
<dbReference type="GO" id="GO:0043022">
    <property type="term" value="F:ribosome binding"/>
    <property type="evidence" value="ECO:0007669"/>
    <property type="project" value="InterPro"/>
</dbReference>
<keyword evidence="1" id="KW-0690">Ribosome biogenesis</keyword>
<dbReference type="SUPFAM" id="SSF50346">
    <property type="entry name" value="PRC-barrel domain"/>
    <property type="match status" value="1"/>
</dbReference>
<dbReference type="GO" id="GO:0005840">
    <property type="term" value="C:ribosome"/>
    <property type="evidence" value="ECO:0007669"/>
    <property type="project" value="InterPro"/>
</dbReference>
<dbReference type="PATRIC" id="fig|633147.7.peg.672"/>
<dbReference type="KEGG" id="ols:Olsu_0877"/>
<evidence type="ECO:0000313" key="3">
    <source>
        <dbReference type="EMBL" id="ADK67989.1"/>
    </source>
</evidence>
<dbReference type="InterPro" id="IPR009000">
    <property type="entry name" value="Transl_B-barrel_sf"/>
</dbReference>
<dbReference type="GO" id="GO:0005737">
    <property type="term" value="C:cytoplasm"/>
    <property type="evidence" value="ECO:0007669"/>
    <property type="project" value="UniProtKB-SubCell"/>
</dbReference>
<dbReference type="HOGENOM" id="CLU_077636_3_1_11"/>
<evidence type="ECO:0000313" key="4">
    <source>
        <dbReference type="Proteomes" id="UP000000333"/>
    </source>
</evidence>
<dbReference type="RefSeq" id="WP_013251741.1">
    <property type="nucleotide sequence ID" value="NC_014363.1"/>
</dbReference>
<accession>E1R025</accession>
<comment type="similarity">
    <text evidence="1">Belongs to the RimM family.</text>
</comment>
<feature type="domain" description="Ribosome maturation factor RimM PRC barrel" evidence="2">
    <location>
        <begin position="104"/>
        <end position="154"/>
    </location>
</feature>
<protein>
    <recommendedName>
        <fullName evidence="1">Ribosome maturation factor RimM</fullName>
    </recommendedName>
</protein>
<dbReference type="InterPro" id="IPR011961">
    <property type="entry name" value="RimM"/>
</dbReference>
<dbReference type="GeneID" id="78512294"/>
<name>E1R025_OLSUV</name>
<dbReference type="Gene3D" id="2.40.30.60">
    <property type="entry name" value="RimM"/>
    <property type="match status" value="1"/>
</dbReference>
<keyword evidence="1" id="KW-0698">rRNA processing</keyword>
<dbReference type="InterPro" id="IPR011033">
    <property type="entry name" value="PRC_barrel-like_sf"/>
</dbReference>
<dbReference type="SUPFAM" id="SSF50447">
    <property type="entry name" value="Translation proteins"/>
    <property type="match status" value="1"/>
</dbReference>